<dbReference type="GO" id="GO:0004106">
    <property type="term" value="F:chorismate mutase activity"/>
    <property type="evidence" value="ECO:0007669"/>
    <property type="project" value="InterPro"/>
</dbReference>
<name>A0A381YD97_9ZZZZ</name>
<dbReference type="Gene3D" id="1.10.3660.10">
    <property type="entry name" value="6-phosphogluconate dehydrogenase C-terminal like domain"/>
    <property type="match status" value="1"/>
</dbReference>
<dbReference type="EMBL" id="UINC01017871">
    <property type="protein sequence ID" value="SVA74572.1"/>
    <property type="molecule type" value="Genomic_DNA"/>
</dbReference>
<dbReference type="PANTHER" id="PTHR21363">
    <property type="entry name" value="PREPHENATE DEHYDROGENASE"/>
    <property type="match status" value="1"/>
</dbReference>
<dbReference type="Pfam" id="PF01817">
    <property type="entry name" value="CM_2"/>
    <property type="match status" value="1"/>
</dbReference>
<dbReference type="SUPFAM" id="SSF48179">
    <property type="entry name" value="6-phosphogluconate dehydrogenase C-terminal domain-like"/>
    <property type="match status" value="1"/>
</dbReference>
<dbReference type="GO" id="GO:0006571">
    <property type="term" value="P:tyrosine biosynthetic process"/>
    <property type="evidence" value="ECO:0007669"/>
    <property type="project" value="InterPro"/>
</dbReference>
<dbReference type="InterPro" id="IPR050812">
    <property type="entry name" value="Preph/Arog_dehydrog"/>
</dbReference>
<accession>A0A381YD97</accession>
<dbReference type="AlphaFoldDB" id="A0A381YD97"/>
<dbReference type="GO" id="GO:0070403">
    <property type="term" value="F:NAD+ binding"/>
    <property type="evidence" value="ECO:0007669"/>
    <property type="project" value="TreeGrafter"/>
</dbReference>
<reference evidence="4" key="1">
    <citation type="submission" date="2018-05" db="EMBL/GenBank/DDBJ databases">
        <authorList>
            <person name="Lanie J.A."/>
            <person name="Ng W.-L."/>
            <person name="Kazmierczak K.M."/>
            <person name="Andrzejewski T.M."/>
            <person name="Davidsen T.M."/>
            <person name="Wayne K.J."/>
            <person name="Tettelin H."/>
            <person name="Glass J.I."/>
            <person name="Rusch D."/>
            <person name="Podicherti R."/>
            <person name="Tsui H.-C.T."/>
            <person name="Winkler M.E."/>
        </authorList>
    </citation>
    <scope>NUCLEOTIDE SEQUENCE</scope>
</reference>
<dbReference type="GO" id="GO:0008977">
    <property type="term" value="F:prephenate dehydrogenase (NAD+) activity"/>
    <property type="evidence" value="ECO:0007669"/>
    <property type="project" value="InterPro"/>
</dbReference>
<dbReference type="GO" id="GO:0004665">
    <property type="term" value="F:prephenate dehydrogenase (NADP+) activity"/>
    <property type="evidence" value="ECO:0007669"/>
    <property type="project" value="InterPro"/>
</dbReference>
<feature type="domain" description="Prephenate/arogenate dehydrogenase" evidence="3">
    <location>
        <begin position="97"/>
        <end position="362"/>
    </location>
</feature>
<dbReference type="SUPFAM" id="SSF48600">
    <property type="entry name" value="Chorismate mutase II"/>
    <property type="match status" value="1"/>
</dbReference>
<dbReference type="Gene3D" id="3.40.50.720">
    <property type="entry name" value="NAD(P)-binding Rossmann-like Domain"/>
    <property type="match status" value="1"/>
</dbReference>
<protein>
    <recommendedName>
        <fullName evidence="5">Chorismate mutase domain-containing protein</fullName>
    </recommendedName>
</protein>
<dbReference type="Pfam" id="PF20463">
    <property type="entry name" value="PDH_C"/>
    <property type="match status" value="1"/>
</dbReference>
<sequence>MLDELRREFADVDRRILELVAERQRLAKAIGSAKREAGLPTRDYEQEKEVIDRARAIADECRFSPELAEQIMQALVRSSLTIQEKDHVAAYGEGGGRRVLVIGGRGRMGQWFVRFLLTQAFEVEVADPTGGVEGCHHYSDWREAELSHDYIVVAAPLGAANDILLELAERSFPGVIFDIGSLKGPVQPGLRALVQAGARVTSLHPMFGPDTELLSGRHVIFVDVGVPEATRSAEELFSSTMIVQAHMDLDSHDRLIAWVIGLSHALNIAFLEALAMSGEAAPKLVDLSSTTFDEQLRVSNRVVHDSPKLYFEIQSLNEYGTESLTALLNAVERLRAIVQTGDEVSFTNLMENGRRYLEGRRQ</sequence>
<evidence type="ECO:0000256" key="1">
    <source>
        <dbReference type="ARBA" id="ARBA00023002"/>
    </source>
</evidence>
<dbReference type="GO" id="GO:0046417">
    <property type="term" value="P:chorismate metabolic process"/>
    <property type="evidence" value="ECO:0007669"/>
    <property type="project" value="InterPro"/>
</dbReference>
<dbReference type="InterPro" id="IPR008927">
    <property type="entry name" value="6-PGluconate_DH-like_C_sf"/>
</dbReference>
<evidence type="ECO:0000259" key="2">
    <source>
        <dbReference type="PROSITE" id="PS51168"/>
    </source>
</evidence>
<evidence type="ECO:0000259" key="3">
    <source>
        <dbReference type="PROSITE" id="PS51176"/>
    </source>
</evidence>
<dbReference type="InterPro" id="IPR036291">
    <property type="entry name" value="NAD(P)-bd_dom_sf"/>
</dbReference>
<organism evidence="4">
    <name type="scientific">marine metagenome</name>
    <dbReference type="NCBI Taxonomy" id="408172"/>
    <lineage>
        <taxon>unclassified sequences</taxon>
        <taxon>metagenomes</taxon>
        <taxon>ecological metagenomes</taxon>
    </lineage>
</organism>
<dbReference type="Gene3D" id="1.20.59.10">
    <property type="entry name" value="Chorismate mutase"/>
    <property type="match status" value="1"/>
</dbReference>
<dbReference type="InterPro" id="IPR003099">
    <property type="entry name" value="Prephen_DH"/>
</dbReference>
<dbReference type="SMART" id="SM00830">
    <property type="entry name" value="CM_2"/>
    <property type="match status" value="1"/>
</dbReference>
<gene>
    <name evidence="4" type="ORF">METZ01_LOCUS127426</name>
</gene>
<evidence type="ECO:0000313" key="4">
    <source>
        <dbReference type="EMBL" id="SVA74572.1"/>
    </source>
</evidence>
<dbReference type="InterPro" id="IPR036263">
    <property type="entry name" value="Chorismate_II_sf"/>
</dbReference>
<dbReference type="PROSITE" id="PS51168">
    <property type="entry name" value="CHORISMATE_MUT_2"/>
    <property type="match status" value="1"/>
</dbReference>
<evidence type="ECO:0008006" key="5">
    <source>
        <dbReference type="Google" id="ProtNLM"/>
    </source>
</evidence>
<dbReference type="InterPro" id="IPR002701">
    <property type="entry name" value="CM_II_prokaryot"/>
</dbReference>
<dbReference type="PANTHER" id="PTHR21363:SF0">
    <property type="entry name" value="PREPHENATE DEHYDROGENASE [NADP(+)]"/>
    <property type="match status" value="1"/>
</dbReference>
<feature type="domain" description="Chorismate mutase" evidence="2">
    <location>
        <begin position="1"/>
        <end position="87"/>
    </location>
</feature>
<keyword evidence="1" id="KW-0560">Oxidoreductase</keyword>
<proteinExistence type="predicted"/>
<dbReference type="SUPFAM" id="SSF51735">
    <property type="entry name" value="NAD(P)-binding Rossmann-fold domains"/>
    <property type="match status" value="1"/>
</dbReference>
<dbReference type="InterPro" id="IPR036979">
    <property type="entry name" value="CM_dom_sf"/>
</dbReference>
<dbReference type="InterPro" id="IPR046825">
    <property type="entry name" value="PDH_C"/>
</dbReference>
<dbReference type="PROSITE" id="PS51176">
    <property type="entry name" value="PDH_ADH"/>
    <property type="match status" value="1"/>
</dbReference>